<dbReference type="Proteomes" id="UP000225548">
    <property type="component" value="Unassembled WGS sequence"/>
</dbReference>
<protein>
    <submittedName>
        <fullName evidence="4">NADPH2:quinone reductase</fullName>
    </submittedName>
</protein>
<accession>A0A2A9E3M3</accession>
<dbReference type="SUPFAM" id="SSF50129">
    <property type="entry name" value="GroES-like"/>
    <property type="match status" value="1"/>
</dbReference>
<dbReference type="FunFam" id="3.40.50.720:FF:000053">
    <property type="entry name" value="Quinone oxidoreductase 1"/>
    <property type="match status" value="1"/>
</dbReference>
<dbReference type="PANTHER" id="PTHR48106">
    <property type="entry name" value="QUINONE OXIDOREDUCTASE PIG3-RELATED"/>
    <property type="match status" value="1"/>
</dbReference>
<dbReference type="PANTHER" id="PTHR48106:SF13">
    <property type="entry name" value="QUINONE OXIDOREDUCTASE-RELATED"/>
    <property type="match status" value="1"/>
</dbReference>
<dbReference type="CDD" id="cd05286">
    <property type="entry name" value="QOR2"/>
    <property type="match status" value="1"/>
</dbReference>
<organism evidence="4 5">
    <name type="scientific">Sanguibacter antarcticus</name>
    <dbReference type="NCBI Taxonomy" id="372484"/>
    <lineage>
        <taxon>Bacteria</taxon>
        <taxon>Bacillati</taxon>
        <taxon>Actinomycetota</taxon>
        <taxon>Actinomycetes</taxon>
        <taxon>Micrococcales</taxon>
        <taxon>Sanguibacteraceae</taxon>
        <taxon>Sanguibacter</taxon>
    </lineage>
</organism>
<dbReference type="GO" id="GO:0035925">
    <property type="term" value="F:mRNA 3'-UTR AU-rich region binding"/>
    <property type="evidence" value="ECO:0007669"/>
    <property type="project" value="TreeGrafter"/>
</dbReference>
<dbReference type="GO" id="GO:0005829">
    <property type="term" value="C:cytosol"/>
    <property type="evidence" value="ECO:0007669"/>
    <property type="project" value="TreeGrafter"/>
</dbReference>
<dbReference type="SUPFAM" id="SSF51735">
    <property type="entry name" value="NAD(P)-binding Rossmann-fold domains"/>
    <property type="match status" value="1"/>
</dbReference>
<dbReference type="InterPro" id="IPR013149">
    <property type="entry name" value="ADH-like_C"/>
</dbReference>
<dbReference type="Gene3D" id="3.40.50.720">
    <property type="entry name" value="NAD(P)-binding Rossmann-like Domain"/>
    <property type="match status" value="1"/>
</dbReference>
<dbReference type="Pfam" id="PF00107">
    <property type="entry name" value="ADH_zinc_N"/>
    <property type="match status" value="1"/>
</dbReference>
<dbReference type="InterPro" id="IPR036291">
    <property type="entry name" value="NAD(P)-bd_dom_sf"/>
</dbReference>
<evidence type="ECO:0000259" key="3">
    <source>
        <dbReference type="SMART" id="SM00829"/>
    </source>
</evidence>
<feature type="domain" description="Enoyl reductase (ER)" evidence="3">
    <location>
        <begin position="19"/>
        <end position="334"/>
    </location>
</feature>
<evidence type="ECO:0000313" key="4">
    <source>
        <dbReference type="EMBL" id="PFG33423.1"/>
    </source>
</evidence>
<dbReference type="InterPro" id="IPR020843">
    <property type="entry name" value="ER"/>
</dbReference>
<dbReference type="InterPro" id="IPR013154">
    <property type="entry name" value="ADH-like_N"/>
</dbReference>
<keyword evidence="2" id="KW-0560">Oxidoreductase</keyword>
<comment type="caution">
    <text evidence="4">The sequence shown here is derived from an EMBL/GenBank/DDBJ whole genome shotgun (WGS) entry which is preliminary data.</text>
</comment>
<sequence length="336" mass="34846">MNDTTPSAPRQVVRALRAGGVEVLEHRDEPAPVAGPGEALVDVAAVGVNFIDTYLRSGVYPTTYPSVLGSEGSGVVAAVGTGVTDVSVGDRVAWCDAPGSYTSQVIVRAERLLVVPDEVDMRTAAAVPLQGLTAHYLATSTYPISPGDDVLLHAGAGGVGLLLTQLATARGARVITTVSTDAKKRLSRAAGAHDVIRYDTLEDLTSDLPAIVRSLTDGRGVHVAYDSVGRDTFDASLASLRSRGMLVLFGGSSGQVPPFDPQRLSAAGSVYLVRPTLGSYVATREELVSRSDEVFAAVRSGALSVRIGATYPLADAAQAHAALESRSTTGKVLLLP</sequence>
<dbReference type="GO" id="GO:0070402">
    <property type="term" value="F:NADPH binding"/>
    <property type="evidence" value="ECO:0007669"/>
    <property type="project" value="TreeGrafter"/>
</dbReference>
<dbReference type="Gene3D" id="3.90.180.10">
    <property type="entry name" value="Medium-chain alcohol dehydrogenases, catalytic domain"/>
    <property type="match status" value="1"/>
</dbReference>
<dbReference type="OrthoDB" id="9780520at2"/>
<dbReference type="GO" id="GO:0003960">
    <property type="term" value="F:quinone reductase (NADPH) activity"/>
    <property type="evidence" value="ECO:0007669"/>
    <property type="project" value="InterPro"/>
</dbReference>
<dbReference type="SMART" id="SM00829">
    <property type="entry name" value="PKS_ER"/>
    <property type="match status" value="1"/>
</dbReference>
<evidence type="ECO:0000256" key="2">
    <source>
        <dbReference type="ARBA" id="ARBA00023002"/>
    </source>
</evidence>
<name>A0A2A9E3M3_9MICO</name>
<evidence type="ECO:0000313" key="5">
    <source>
        <dbReference type="Proteomes" id="UP000225548"/>
    </source>
</evidence>
<reference evidence="4 5" key="1">
    <citation type="submission" date="2017-10" db="EMBL/GenBank/DDBJ databases">
        <title>Sequencing the genomes of 1000 actinobacteria strains.</title>
        <authorList>
            <person name="Klenk H.-P."/>
        </authorList>
    </citation>
    <scope>NUCLEOTIDE SEQUENCE [LARGE SCALE GENOMIC DNA]</scope>
    <source>
        <strain evidence="4 5">DSM 18966</strain>
    </source>
</reference>
<dbReference type="Pfam" id="PF08240">
    <property type="entry name" value="ADH_N"/>
    <property type="match status" value="1"/>
</dbReference>
<proteinExistence type="predicted"/>
<evidence type="ECO:0000256" key="1">
    <source>
        <dbReference type="ARBA" id="ARBA00022857"/>
    </source>
</evidence>
<dbReference type="InterPro" id="IPR011032">
    <property type="entry name" value="GroES-like_sf"/>
</dbReference>
<keyword evidence="1" id="KW-0521">NADP</keyword>
<dbReference type="RefSeq" id="WP_098454635.1">
    <property type="nucleotide sequence ID" value="NZ_PDJG01000001.1"/>
</dbReference>
<dbReference type="InterPro" id="IPR047618">
    <property type="entry name" value="QOR-like"/>
</dbReference>
<keyword evidence="5" id="KW-1185">Reference proteome</keyword>
<gene>
    <name evidence="4" type="ORF">ATL42_1299</name>
</gene>
<dbReference type="EMBL" id="PDJG01000001">
    <property type="protein sequence ID" value="PFG33423.1"/>
    <property type="molecule type" value="Genomic_DNA"/>
</dbReference>
<dbReference type="AlphaFoldDB" id="A0A2A9E3M3"/>